<evidence type="ECO:0000313" key="3">
    <source>
        <dbReference type="Proteomes" id="UP000663846"/>
    </source>
</evidence>
<dbReference type="EMBL" id="CAJMWS010000186">
    <property type="protein sequence ID" value="CAE6376163.1"/>
    <property type="molecule type" value="Genomic_DNA"/>
</dbReference>
<reference evidence="2" key="1">
    <citation type="submission" date="2021-01" db="EMBL/GenBank/DDBJ databases">
        <authorList>
            <person name="Kaushik A."/>
        </authorList>
    </citation>
    <scope>NUCLEOTIDE SEQUENCE</scope>
    <source>
        <strain evidence="2">AG1-1C</strain>
    </source>
</reference>
<feature type="region of interest" description="Disordered" evidence="1">
    <location>
        <begin position="63"/>
        <end position="111"/>
    </location>
</feature>
<proteinExistence type="predicted"/>
<accession>A0A8H2WFA5</accession>
<organism evidence="2 3">
    <name type="scientific">Rhizoctonia solani</name>
    <dbReference type="NCBI Taxonomy" id="456999"/>
    <lineage>
        <taxon>Eukaryota</taxon>
        <taxon>Fungi</taxon>
        <taxon>Dikarya</taxon>
        <taxon>Basidiomycota</taxon>
        <taxon>Agaricomycotina</taxon>
        <taxon>Agaricomycetes</taxon>
        <taxon>Cantharellales</taxon>
        <taxon>Ceratobasidiaceae</taxon>
        <taxon>Rhizoctonia</taxon>
    </lineage>
</organism>
<comment type="caution">
    <text evidence="2">The sequence shown here is derived from an EMBL/GenBank/DDBJ whole genome shotgun (WGS) entry which is preliminary data.</text>
</comment>
<evidence type="ECO:0000313" key="2">
    <source>
        <dbReference type="EMBL" id="CAE6376163.1"/>
    </source>
</evidence>
<dbReference type="AlphaFoldDB" id="A0A8H2WFA5"/>
<evidence type="ECO:0000256" key="1">
    <source>
        <dbReference type="SAM" id="MobiDB-lite"/>
    </source>
</evidence>
<gene>
    <name evidence="2" type="ORF">RDB_LOCUS29968</name>
</gene>
<protein>
    <submittedName>
        <fullName evidence="2">Uncharacterized protein</fullName>
    </submittedName>
</protein>
<dbReference type="Proteomes" id="UP000663846">
    <property type="component" value="Unassembled WGS sequence"/>
</dbReference>
<name>A0A8H2WFA5_9AGAM</name>
<sequence length="111" mass="11977">MPKRSSGSQLHIILLCNMSNINLQTLLDKICSLHRKIKLLENKIVLQSEDFKALRELVEDLGQTIKGQGDTKPTTPSKGKGPDPFETPQPPRLGAAISFAAGTSGGEAPKN</sequence>